<keyword evidence="3" id="KW-1185">Reference proteome</keyword>
<accession>A0A8X6KD70</accession>
<feature type="compositionally biased region" description="Basic and acidic residues" evidence="1">
    <location>
        <begin position="99"/>
        <end position="108"/>
    </location>
</feature>
<feature type="compositionally biased region" description="Basic and acidic residues" evidence="1">
    <location>
        <begin position="132"/>
        <end position="145"/>
    </location>
</feature>
<protein>
    <submittedName>
        <fullName evidence="2">Transposon Tf2-6 polyprotein</fullName>
    </submittedName>
</protein>
<evidence type="ECO:0000313" key="3">
    <source>
        <dbReference type="Proteomes" id="UP000887116"/>
    </source>
</evidence>
<feature type="region of interest" description="Disordered" evidence="1">
    <location>
        <begin position="89"/>
        <end position="160"/>
    </location>
</feature>
<dbReference type="EMBL" id="BMAO01010609">
    <property type="protein sequence ID" value="GFQ68328.1"/>
    <property type="molecule type" value="Genomic_DNA"/>
</dbReference>
<reference evidence="2" key="1">
    <citation type="submission" date="2020-07" db="EMBL/GenBank/DDBJ databases">
        <title>Multicomponent nature underlies the extraordinary mechanical properties of spider dragline silk.</title>
        <authorList>
            <person name="Kono N."/>
            <person name="Nakamura H."/>
            <person name="Mori M."/>
            <person name="Yoshida Y."/>
            <person name="Ohtoshi R."/>
            <person name="Malay A.D."/>
            <person name="Moran D.A.P."/>
            <person name="Tomita M."/>
            <person name="Numata K."/>
            <person name="Arakawa K."/>
        </authorList>
    </citation>
    <scope>NUCLEOTIDE SEQUENCE</scope>
</reference>
<dbReference type="OrthoDB" id="6279146at2759"/>
<dbReference type="PANTHER" id="PTHR38681:SF1">
    <property type="entry name" value="RETROVIRUS-RELATED POL POLYPROTEIN FROM TRANSPOSON 412-LIKE PROTEIN"/>
    <property type="match status" value="1"/>
</dbReference>
<evidence type="ECO:0000313" key="2">
    <source>
        <dbReference type="EMBL" id="GFQ68328.1"/>
    </source>
</evidence>
<dbReference type="PANTHER" id="PTHR38681">
    <property type="entry name" value="RETROVIRUS-RELATED POL POLYPROTEIN FROM TRANSPOSON 412-LIKE PROTEIN-RELATED"/>
    <property type="match status" value="1"/>
</dbReference>
<dbReference type="AlphaFoldDB" id="A0A8X6KD70"/>
<proteinExistence type="predicted"/>
<name>A0A8X6KD70_TRICU</name>
<dbReference type="Proteomes" id="UP000887116">
    <property type="component" value="Unassembled WGS sequence"/>
</dbReference>
<sequence length="384" mass="44328">MRALQPIPTSAHSNSSMFVPTNLKSCSHAFLRIDSVQPPLSQNYTGPHEVIHRTDKVFTILINGKKKAVSIDRVKPAYVWDDTEDIPLTGIPKQQAGETDQHPKDKTTSHVNKTESQSNEKTVKQTRSGRHHGYDCKSDVCKSDESTPSIQSKRGTERRKRFKGLIRDKQVRKAVLKYTQSHPEVHRDAVRKYTQIHTEVHRDAIREYIQSNLEVNRGCKKIYSKASRSQKKSIKKLCLKTPMLLEPKIINTKKKYLKLDYCLEPQSIYLLLNINLMLIIHSMDEIVNFGPRLPSSWCRALKWKDETQGMCWKGGKVQLPNLEPYPEHLHKPPYPSRSIISEYFLATIRKYNGYFQMTSFGAKKIKEGNFMPTFLKCKGRFITE</sequence>
<feature type="compositionally biased region" description="Polar residues" evidence="1">
    <location>
        <begin position="109"/>
        <end position="120"/>
    </location>
</feature>
<comment type="caution">
    <text evidence="2">The sequence shown here is derived from an EMBL/GenBank/DDBJ whole genome shotgun (WGS) entry which is preliminary data.</text>
</comment>
<evidence type="ECO:0000256" key="1">
    <source>
        <dbReference type="SAM" id="MobiDB-lite"/>
    </source>
</evidence>
<organism evidence="2 3">
    <name type="scientific">Trichonephila clavata</name>
    <name type="common">Joro spider</name>
    <name type="synonym">Nephila clavata</name>
    <dbReference type="NCBI Taxonomy" id="2740835"/>
    <lineage>
        <taxon>Eukaryota</taxon>
        <taxon>Metazoa</taxon>
        <taxon>Ecdysozoa</taxon>
        <taxon>Arthropoda</taxon>
        <taxon>Chelicerata</taxon>
        <taxon>Arachnida</taxon>
        <taxon>Araneae</taxon>
        <taxon>Araneomorphae</taxon>
        <taxon>Entelegynae</taxon>
        <taxon>Araneoidea</taxon>
        <taxon>Nephilidae</taxon>
        <taxon>Trichonephila</taxon>
    </lineage>
</organism>
<gene>
    <name evidence="2" type="primary">Tf2-6_59</name>
    <name evidence="2" type="ORF">TNCT_188221</name>
</gene>